<dbReference type="Proteomes" id="UP000199515">
    <property type="component" value="Unassembled WGS sequence"/>
</dbReference>
<feature type="domain" description="VOC" evidence="1">
    <location>
        <begin position="3"/>
        <end position="108"/>
    </location>
</feature>
<dbReference type="Gene3D" id="3.10.180.10">
    <property type="entry name" value="2,3-Dihydroxybiphenyl 1,2-Dioxygenase, domain 1"/>
    <property type="match status" value="1"/>
</dbReference>
<keyword evidence="3" id="KW-1185">Reference proteome</keyword>
<dbReference type="SUPFAM" id="SSF54593">
    <property type="entry name" value="Glyoxalase/Bleomycin resistance protein/Dihydroxybiphenyl dioxygenase"/>
    <property type="match status" value="1"/>
</dbReference>
<accession>A0A1H3SIR3</accession>
<dbReference type="STRING" id="589385.SAMN05421504_11413"/>
<dbReference type="RefSeq" id="WP_091299188.1">
    <property type="nucleotide sequence ID" value="NZ_FNON01000014.1"/>
</dbReference>
<gene>
    <name evidence="2" type="ORF">SAMN05421504_11413</name>
</gene>
<reference evidence="2 3" key="1">
    <citation type="submission" date="2016-10" db="EMBL/GenBank/DDBJ databases">
        <authorList>
            <person name="de Groot N.N."/>
        </authorList>
    </citation>
    <scope>NUCLEOTIDE SEQUENCE [LARGE SCALE GENOMIC DNA]</scope>
    <source>
        <strain evidence="2 3">CPCC 202699</strain>
    </source>
</reference>
<dbReference type="InterPro" id="IPR037523">
    <property type="entry name" value="VOC_core"/>
</dbReference>
<dbReference type="EMBL" id="FNON01000014">
    <property type="protein sequence ID" value="SDZ37590.1"/>
    <property type="molecule type" value="Genomic_DNA"/>
</dbReference>
<dbReference type="CDD" id="cd06587">
    <property type="entry name" value="VOC"/>
    <property type="match status" value="1"/>
</dbReference>
<dbReference type="PANTHER" id="PTHR35908">
    <property type="entry name" value="HYPOTHETICAL FUSION PROTEIN"/>
    <property type="match status" value="1"/>
</dbReference>
<proteinExistence type="predicted"/>
<dbReference type="OrthoDB" id="1645442at2"/>
<dbReference type="InterPro" id="IPR029068">
    <property type="entry name" value="Glyas_Bleomycin-R_OHBP_Dase"/>
</dbReference>
<name>A0A1H3SIR3_9PSEU</name>
<sequence length="108" mass="11614">MPTSTTITLDCADAGKLADFYQRLTGWKLDGTTLSNGSIDIGFQELDGYQGPGWPGAKHFHFDFTVDDLTEATEHALALGAAKPEFQPGGTEWVVLTDPDGHPFCLVA</sequence>
<dbReference type="AlphaFoldDB" id="A0A1H3SIR3"/>
<evidence type="ECO:0000313" key="2">
    <source>
        <dbReference type="EMBL" id="SDZ37590.1"/>
    </source>
</evidence>
<dbReference type="PANTHER" id="PTHR35908:SF1">
    <property type="entry name" value="CONSERVED PROTEIN"/>
    <property type="match status" value="1"/>
</dbReference>
<dbReference type="PROSITE" id="PS51819">
    <property type="entry name" value="VOC"/>
    <property type="match status" value="1"/>
</dbReference>
<evidence type="ECO:0000313" key="3">
    <source>
        <dbReference type="Proteomes" id="UP000199515"/>
    </source>
</evidence>
<protein>
    <recommendedName>
        <fullName evidence="1">VOC domain-containing protein</fullName>
    </recommendedName>
</protein>
<dbReference type="Pfam" id="PF18029">
    <property type="entry name" value="Glyoxalase_6"/>
    <property type="match status" value="1"/>
</dbReference>
<dbReference type="InterPro" id="IPR041581">
    <property type="entry name" value="Glyoxalase_6"/>
</dbReference>
<evidence type="ECO:0000259" key="1">
    <source>
        <dbReference type="PROSITE" id="PS51819"/>
    </source>
</evidence>
<organism evidence="2 3">
    <name type="scientific">Amycolatopsis xylanica</name>
    <dbReference type="NCBI Taxonomy" id="589385"/>
    <lineage>
        <taxon>Bacteria</taxon>
        <taxon>Bacillati</taxon>
        <taxon>Actinomycetota</taxon>
        <taxon>Actinomycetes</taxon>
        <taxon>Pseudonocardiales</taxon>
        <taxon>Pseudonocardiaceae</taxon>
        <taxon>Amycolatopsis</taxon>
    </lineage>
</organism>